<dbReference type="EMBL" id="BPLQ01013300">
    <property type="protein sequence ID" value="GIY71230.1"/>
    <property type="molecule type" value="Genomic_DNA"/>
</dbReference>
<reference evidence="1 2" key="1">
    <citation type="submission" date="2021-06" db="EMBL/GenBank/DDBJ databases">
        <title>Caerostris darwini draft genome.</title>
        <authorList>
            <person name="Kono N."/>
            <person name="Arakawa K."/>
        </authorList>
    </citation>
    <scope>NUCLEOTIDE SEQUENCE [LARGE SCALE GENOMIC DNA]</scope>
</reference>
<dbReference type="AlphaFoldDB" id="A0AAV4VLM7"/>
<name>A0AAV4VLM7_9ARAC</name>
<dbReference type="Proteomes" id="UP001054837">
    <property type="component" value="Unassembled WGS sequence"/>
</dbReference>
<protein>
    <submittedName>
        <fullName evidence="1">Uncharacterized protein</fullName>
    </submittedName>
</protein>
<accession>A0AAV4VLM7</accession>
<proteinExistence type="predicted"/>
<organism evidence="1 2">
    <name type="scientific">Caerostris darwini</name>
    <dbReference type="NCBI Taxonomy" id="1538125"/>
    <lineage>
        <taxon>Eukaryota</taxon>
        <taxon>Metazoa</taxon>
        <taxon>Ecdysozoa</taxon>
        <taxon>Arthropoda</taxon>
        <taxon>Chelicerata</taxon>
        <taxon>Arachnida</taxon>
        <taxon>Araneae</taxon>
        <taxon>Araneomorphae</taxon>
        <taxon>Entelegynae</taxon>
        <taxon>Araneoidea</taxon>
        <taxon>Araneidae</taxon>
        <taxon>Caerostris</taxon>
    </lineage>
</organism>
<sequence length="108" mass="12522">MLFSGSTHRWTILLTNVEVTDKRLSETMECHYEGVKHVFKCFKEIVDATEKPCAASKRSKPEEQLKLCCLQCAISILSSFFKHGAWLRLFLLSHKVVFTPTPRNMRFN</sequence>
<keyword evidence="2" id="KW-1185">Reference proteome</keyword>
<evidence type="ECO:0000313" key="1">
    <source>
        <dbReference type="EMBL" id="GIY71230.1"/>
    </source>
</evidence>
<comment type="caution">
    <text evidence="1">The sequence shown here is derived from an EMBL/GenBank/DDBJ whole genome shotgun (WGS) entry which is preliminary data.</text>
</comment>
<gene>
    <name evidence="1" type="ORF">CDAR_540701</name>
</gene>
<evidence type="ECO:0000313" key="2">
    <source>
        <dbReference type="Proteomes" id="UP001054837"/>
    </source>
</evidence>